<keyword evidence="4" id="KW-0804">Transcription</keyword>
<proteinExistence type="inferred from homology"/>
<dbReference type="PRINTS" id="PR00039">
    <property type="entry name" value="HTHLYSR"/>
</dbReference>
<evidence type="ECO:0000313" key="7">
    <source>
        <dbReference type="Proteomes" id="UP001228139"/>
    </source>
</evidence>
<dbReference type="InterPro" id="IPR000847">
    <property type="entry name" value="LysR_HTH_N"/>
</dbReference>
<dbReference type="Gene3D" id="3.40.190.290">
    <property type="match status" value="1"/>
</dbReference>
<reference evidence="6 7" key="1">
    <citation type="submission" date="2023-07" db="EMBL/GenBank/DDBJ databases">
        <title>Pathogenic bacteria of pear tree diseases.</title>
        <authorList>
            <person name="Zhang Z."/>
            <person name="He L."/>
            <person name="Huang R."/>
        </authorList>
    </citation>
    <scope>NUCLEOTIDE SEQUENCE [LARGE SCALE GENOMIC DNA]</scope>
    <source>
        <strain evidence="6 7">DE2</strain>
    </source>
</reference>
<dbReference type="EMBL" id="CP132353">
    <property type="protein sequence ID" value="WLS79030.1"/>
    <property type="molecule type" value="Genomic_DNA"/>
</dbReference>
<dbReference type="InterPro" id="IPR036390">
    <property type="entry name" value="WH_DNA-bd_sf"/>
</dbReference>
<dbReference type="InterPro" id="IPR058163">
    <property type="entry name" value="LysR-type_TF_proteobact-type"/>
</dbReference>
<evidence type="ECO:0000256" key="3">
    <source>
        <dbReference type="ARBA" id="ARBA00023125"/>
    </source>
</evidence>
<dbReference type="Gene3D" id="1.10.10.10">
    <property type="entry name" value="Winged helix-like DNA-binding domain superfamily/Winged helix DNA-binding domain"/>
    <property type="match status" value="1"/>
</dbReference>
<dbReference type="Pfam" id="PF00126">
    <property type="entry name" value="HTH_1"/>
    <property type="match status" value="1"/>
</dbReference>
<evidence type="ECO:0000256" key="4">
    <source>
        <dbReference type="ARBA" id="ARBA00023163"/>
    </source>
</evidence>
<dbReference type="FunFam" id="1.10.10.10:FF:000001">
    <property type="entry name" value="LysR family transcriptional regulator"/>
    <property type="match status" value="1"/>
</dbReference>
<name>A0AA50DJL5_9GAMM</name>
<gene>
    <name evidence="6" type="ORF">Q3V30_00475</name>
</gene>
<organism evidence="6 7">
    <name type="scientific">Erwinia pyri</name>
    <dbReference type="NCBI Taxonomy" id="3062598"/>
    <lineage>
        <taxon>Bacteria</taxon>
        <taxon>Pseudomonadati</taxon>
        <taxon>Pseudomonadota</taxon>
        <taxon>Gammaproteobacteria</taxon>
        <taxon>Enterobacterales</taxon>
        <taxon>Erwiniaceae</taxon>
        <taxon>Erwinia</taxon>
    </lineage>
</organism>
<evidence type="ECO:0000256" key="1">
    <source>
        <dbReference type="ARBA" id="ARBA00009437"/>
    </source>
</evidence>
<dbReference type="Pfam" id="PF03466">
    <property type="entry name" value="LysR_substrate"/>
    <property type="match status" value="1"/>
</dbReference>
<dbReference type="CDD" id="cd08422">
    <property type="entry name" value="PBP2_CrgA_like"/>
    <property type="match status" value="1"/>
</dbReference>
<evidence type="ECO:0000259" key="5">
    <source>
        <dbReference type="PROSITE" id="PS50931"/>
    </source>
</evidence>
<dbReference type="GO" id="GO:0003700">
    <property type="term" value="F:DNA-binding transcription factor activity"/>
    <property type="evidence" value="ECO:0007669"/>
    <property type="project" value="InterPro"/>
</dbReference>
<comment type="similarity">
    <text evidence="1">Belongs to the LysR transcriptional regulatory family.</text>
</comment>
<protein>
    <submittedName>
        <fullName evidence="6">LysR family transcriptional regulator</fullName>
    </submittedName>
</protein>
<dbReference type="KEGG" id="epi:Q3V30_00475"/>
<evidence type="ECO:0000256" key="2">
    <source>
        <dbReference type="ARBA" id="ARBA00023015"/>
    </source>
</evidence>
<dbReference type="SUPFAM" id="SSF53850">
    <property type="entry name" value="Periplasmic binding protein-like II"/>
    <property type="match status" value="1"/>
</dbReference>
<dbReference type="AlphaFoldDB" id="A0AA50DJL5"/>
<sequence>MNNVENLVSMAAFARVVETLSFTEAARLLQLSKSSVSREIAQLEVRLGAQLLNRTTRSIEVTELGMSYYQYCYRILNELNSAERFIRNFHEEPIGNLHIIAPFTFGYQCVVPALNHFISGNIHVSADLDLTDRPLNITEDQYDIGIIISRQPPDHPFIKLLTDISWGLYATPEYISQYDAIENPEDLPRYDYILFRGSAHTISLPFRKEKQKIDIEVRSRFRANNSMALMSCALAGTGIVYLPDYMAREPVGSGKLVRLLPGWRMDTYQAWMVFKSEKTLSSRVRHFANDLQAGLLRELA</sequence>
<dbReference type="PANTHER" id="PTHR30537:SF5">
    <property type="entry name" value="HTH-TYPE TRANSCRIPTIONAL ACTIVATOR TTDR-RELATED"/>
    <property type="match status" value="1"/>
</dbReference>
<keyword evidence="7" id="KW-1185">Reference proteome</keyword>
<dbReference type="SUPFAM" id="SSF46785">
    <property type="entry name" value="Winged helix' DNA-binding domain"/>
    <property type="match status" value="1"/>
</dbReference>
<dbReference type="PANTHER" id="PTHR30537">
    <property type="entry name" value="HTH-TYPE TRANSCRIPTIONAL REGULATOR"/>
    <property type="match status" value="1"/>
</dbReference>
<evidence type="ECO:0000313" key="6">
    <source>
        <dbReference type="EMBL" id="WLS79030.1"/>
    </source>
</evidence>
<dbReference type="InterPro" id="IPR036388">
    <property type="entry name" value="WH-like_DNA-bd_sf"/>
</dbReference>
<keyword evidence="2" id="KW-0805">Transcription regulation</keyword>
<dbReference type="Proteomes" id="UP001228139">
    <property type="component" value="Chromosome"/>
</dbReference>
<dbReference type="GO" id="GO:0006351">
    <property type="term" value="P:DNA-templated transcription"/>
    <property type="evidence" value="ECO:0007669"/>
    <property type="project" value="TreeGrafter"/>
</dbReference>
<dbReference type="RefSeq" id="WP_306209430.1">
    <property type="nucleotide sequence ID" value="NZ_CP132353.1"/>
</dbReference>
<keyword evidence="3" id="KW-0238">DNA-binding</keyword>
<dbReference type="GO" id="GO:0043565">
    <property type="term" value="F:sequence-specific DNA binding"/>
    <property type="evidence" value="ECO:0007669"/>
    <property type="project" value="TreeGrafter"/>
</dbReference>
<dbReference type="InterPro" id="IPR005119">
    <property type="entry name" value="LysR_subst-bd"/>
</dbReference>
<feature type="domain" description="HTH lysR-type" evidence="5">
    <location>
        <begin position="5"/>
        <end position="62"/>
    </location>
</feature>
<dbReference type="PROSITE" id="PS50931">
    <property type="entry name" value="HTH_LYSR"/>
    <property type="match status" value="1"/>
</dbReference>
<accession>A0AA50DJL5</accession>